<name>A0A5N6C0G8_9ACTN</name>
<organism evidence="2 3">
    <name type="scientific">Microbispora catharanthi</name>
    <dbReference type="NCBI Taxonomy" id="1712871"/>
    <lineage>
        <taxon>Bacteria</taxon>
        <taxon>Bacillati</taxon>
        <taxon>Actinomycetota</taxon>
        <taxon>Actinomycetes</taxon>
        <taxon>Streptosporangiales</taxon>
        <taxon>Streptosporangiaceae</taxon>
        <taxon>Microbispora</taxon>
    </lineage>
</organism>
<evidence type="ECO:0000313" key="3">
    <source>
        <dbReference type="Proteomes" id="UP000313066"/>
    </source>
</evidence>
<evidence type="ECO:0000259" key="1">
    <source>
        <dbReference type="Pfam" id="PF07811"/>
    </source>
</evidence>
<evidence type="ECO:0000313" key="2">
    <source>
        <dbReference type="EMBL" id="KAB8186191.1"/>
    </source>
</evidence>
<gene>
    <name evidence="2" type="ORF">FH610_009495</name>
</gene>
<comment type="caution">
    <text evidence="2">The sequence shown here is derived from an EMBL/GenBank/DDBJ whole genome shotgun (WGS) entry which is preliminary data.</text>
</comment>
<dbReference type="Proteomes" id="UP000313066">
    <property type="component" value="Unassembled WGS sequence"/>
</dbReference>
<dbReference type="InterPro" id="IPR012495">
    <property type="entry name" value="TadE-like_dom"/>
</dbReference>
<feature type="domain" description="TadE-like" evidence="1">
    <location>
        <begin position="8"/>
        <end position="50"/>
    </location>
</feature>
<reference evidence="2 3" key="1">
    <citation type="submission" date="2019-10" db="EMBL/GenBank/DDBJ databases">
        <title>Nonomuraea sp. nov., isolated from Phyllanthus amarus.</title>
        <authorList>
            <person name="Klykleung N."/>
            <person name="Tanasupawat S."/>
        </authorList>
    </citation>
    <scope>NUCLEOTIDE SEQUENCE [LARGE SCALE GENOMIC DNA]</scope>
    <source>
        <strain evidence="2 3">CR1-09</strain>
    </source>
</reference>
<dbReference type="Pfam" id="PF07811">
    <property type="entry name" value="TadE"/>
    <property type="match status" value="1"/>
</dbReference>
<accession>A0A5N6C0G8</accession>
<sequence>MTELRERGSMALETAIIAPALVAVLLMVVGLGRVTLAHGAIDAAARDAARQASIARDPAAARSAALSSARAALDREGLACSPSVTVDTTGFSTPLGRPAVVVARVTCDVDLADLAVPGVPGSKRLTSSFSSPIDPHRARSGQP</sequence>
<dbReference type="AlphaFoldDB" id="A0A5N6C0G8"/>
<proteinExistence type="predicted"/>
<keyword evidence="3" id="KW-1185">Reference proteome</keyword>
<dbReference type="EMBL" id="VDMA02000004">
    <property type="protein sequence ID" value="KAB8186191.1"/>
    <property type="molecule type" value="Genomic_DNA"/>
</dbReference>
<protein>
    <submittedName>
        <fullName evidence="2">Pilus assembly protein</fullName>
    </submittedName>
</protein>